<dbReference type="InterPro" id="IPR052579">
    <property type="entry name" value="Zinc_finger_SWIM"/>
</dbReference>
<keyword evidence="2" id="KW-1185">Reference proteome</keyword>
<organism evidence="1 2">
    <name type="scientific">Phytophthora fragariaefolia</name>
    <dbReference type="NCBI Taxonomy" id="1490495"/>
    <lineage>
        <taxon>Eukaryota</taxon>
        <taxon>Sar</taxon>
        <taxon>Stramenopiles</taxon>
        <taxon>Oomycota</taxon>
        <taxon>Peronosporomycetes</taxon>
        <taxon>Peronosporales</taxon>
        <taxon>Peronosporaceae</taxon>
        <taxon>Phytophthora</taxon>
    </lineage>
</organism>
<protein>
    <submittedName>
        <fullName evidence="1">Unnamed protein product</fullName>
    </submittedName>
</protein>
<reference evidence="1" key="1">
    <citation type="submission" date="2023-04" db="EMBL/GenBank/DDBJ databases">
        <title>Phytophthora fragariaefolia NBRC 109709.</title>
        <authorList>
            <person name="Ichikawa N."/>
            <person name="Sato H."/>
            <person name="Tonouchi N."/>
        </authorList>
    </citation>
    <scope>NUCLEOTIDE SEQUENCE</scope>
    <source>
        <strain evidence="1">NBRC 109709</strain>
    </source>
</reference>
<dbReference type="Proteomes" id="UP001165121">
    <property type="component" value="Unassembled WGS sequence"/>
</dbReference>
<name>A0A9W6WX18_9STRA</name>
<dbReference type="PANTHER" id="PTHR31569:SF4">
    <property type="entry name" value="SWIM-TYPE DOMAIN-CONTAINING PROTEIN"/>
    <property type="match status" value="1"/>
</dbReference>
<dbReference type="OrthoDB" id="128162at2759"/>
<dbReference type="AlphaFoldDB" id="A0A9W6WX18"/>
<accession>A0A9W6WX18</accession>
<sequence>MLWSLGYDKKDALFEYFEVNWETCKEEWVNYHRDNVPHLNNHTNNSIESCWGKIKQVFQRDDPIDELIGTLIMLQ</sequence>
<proteinExistence type="predicted"/>
<dbReference type="PANTHER" id="PTHR31569">
    <property type="entry name" value="SWIM-TYPE DOMAIN-CONTAINING PROTEIN"/>
    <property type="match status" value="1"/>
</dbReference>
<evidence type="ECO:0000313" key="2">
    <source>
        <dbReference type="Proteomes" id="UP001165121"/>
    </source>
</evidence>
<evidence type="ECO:0000313" key="1">
    <source>
        <dbReference type="EMBL" id="GMF31129.1"/>
    </source>
</evidence>
<dbReference type="EMBL" id="BSXT01000618">
    <property type="protein sequence ID" value="GMF31129.1"/>
    <property type="molecule type" value="Genomic_DNA"/>
</dbReference>
<gene>
    <name evidence="1" type="ORF">Pfra01_000705500</name>
</gene>
<comment type="caution">
    <text evidence="1">The sequence shown here is derived from an EMBL/GenBank/DDBJ whole genome shotgun (WGS) entry which is preliminary data.</text>
</comment>